<proteinExistence type="predicted"/>
<sequence>MLTVWSHPESYVLPPEEQGGKRHRQIRRLQETAENDPMTECRTQALGIEAESISTRLCMMMWGKDHWVGLVINLTCDKWRFWTATFP</sequence>
<name>A0A8X7TTC4_BRACI</name>
<accession>A0A8X7TTC4</accession>
<protein>
    <submittedName>
        <fullName evidence="1">Uncharacterized protein</fullName>
    </submittedName>
</protein>
<dbReference type="Proteomes" id="UP000886595">
    <property type="component" value="Unassembled WGS sequence"/>
</dbReference>
<gene>
    <name evidence="1" type="ORF">Bca52824_081527</name>
</gene>
<reference evidence="1 2" key="1">
    <citation type="submission" date="2020-02" db="EMBL/GenBank/DDBJ databases">
        <authorList>
            <person name="Ma Q."/>
            <person name="Huang Y."/>
            <person name="Song X."/>
            <person name="Pei D."/>
        </authorList>
    </citation>
    <scope>NUCLEOTIDE SEQUENCE [LARGE SCALE GENOMIC DNA]</scope>
    <source>
        <strain evidence="1">Sxm20200214</strain>
        <tissue evidence="1">Leaf</tissue>
    </source>
</reference>
<organism evidence="1 2">
    <name type="scientific">Brassica carinata</name>
    <name type="common">Ethiopian mustard</name>
    <name type="synonym">Abyssinian cabbage</name>
    <dbReference type="NCBI Taxonomy" id="52824"/>
    <lineage>
        <taxon>Eukaryota</taxon>
        <taxon>Viridiplantae</taxon>
        <taxon>Streptophyta</taxon>
        <taxon>Embryophyta</taxon>
        <taxon>Tracheophyta</taxon>
        <taxon>Spermatophyta</taxon>
        <taxon>Magnoliopsida</taxon>
        <taxon>eudicotyledons</taxon>
        <taxon>Gunneridae</taxon>
        <taxon>Pentapetalae</taxon>
        <taxon>rosids</taxon>
        <taxon>malvids</taxon>
        <taxon>Brassicales</taxon>
        <taxon>Brassicaceae</taxon>
        <taxon>Brassiceae</taxon>
        <taxon>Brassica</taxon>
    </lineage>
</organism>
<evidence type="ECO:0000313" key="2">
    <source>
        <dbReference type="Proteomes" id="UP000886595"/>
    </source>
</evidence>
<dbReference type="EMBL" id="JAAMPC010000016">
    <property type="protein sequence ID" value="KAG2251391.1"/>
    <property type="molecule type" value="Genomic_DNA"/>
</dbReference>
<keyword evidence="2" id="KW-1185">Reference proteome</keyword>
<dbReference type="AlphaFoldDB" id="A0A8X7TTC4"/>
<comment type="caution">
    <text evidence="1">The sequence shown here is derived from an EMBL/GenBank/DDBJ whole genome shotgun (WGS) entry which is preliminary data.</text>
</comment>
<evidence type="ECO:0000313" key="1">
    <source>
        <dbReference type="EMBL" id="KAG2251391.1"/>
    </source>
</evidence>